<dbReference type="Gene3D" id="3.40.190.10">
    <property type="entry name" value="Periplasmic binding protein-like II"/>
    <property type="match status" value="2"/>
</dbReference>
<keyword evidence="1" id="KW-0732">Signal</keyword>
<reference evidence="2 3" key="1">
    <citation type="submission" date="2019-04" db="EMBL/GenBank/DDBJ databases">
        <title>Cohnella sp. nov. isolated from preserved vegetables.</title>
        <authorList>
            <person name="Lin S.-Y."/>
            <person name="Hung M.-H."/>
            <person name="Young C.-C."/>
        </authorList>
    </citation>
    <scope>NUCLEOTIDE SEQUENCE [LARGE SCALE GENOMIC DNA]</scope>
    <source>
        <strain evidence="2 3">CC-MHH1044</strain>
    </source>
</reference>
<evidence type="ECO:0000313" key="3">
    <source>
        <dbReference type="Proteomes" id="UP000310636"/>
    </source>
</evidence>
<name>A0A4S4BS36_9BACL</name>
<proteinExistence type="predicted"/>
<dbReference type="EMBL" id="SSOB01000020">
    <property type="protein sequence ID" value="THF77286.1"/>
    <property type="molecule type" value="Genomic_DNA"/>
</dbReference>
<dbReference type="SUPFAM" id="SSF53850">
    <property type="entry name" value="Periplasmic binding protein-like II"/>
    <property type="match status" value="1"/>
</dbReference>
<organism evidence="2 3">
    <name type="scientific">Cohnella fermenti</name>
    <dbReference type="NCBI Taxonomy" id="2565925"/>
    <lineage>
        <taxon>Bacteria</taxon>
        <taxon>Bacillati</taxon>
        <taxon>Bacillota</taxon>
        <taxon>Bacilli</taxon>
        <taxon>Bacillales</taxon>
        <taxon>Paenibacillaceae</taxon>
        <taxon>Cohnella</taxon>
    </lineage>
</organism>
<sequence length="442" mass="47992">MRQITKWGKALGIGVLAGSVLAGCAANEDGGNAANGSGNGTASDGETKNVTLRFSWWGSEARHKAVLEAIDLYMEQNPNVTIEPEYGGFDGYYQKLVTQLSGHTAPDLTPLSADWIDDIAVKGNLVLDLYTLKDQINLEAFDQSFLEKYVVYDGKMIGLPMGVNGMVTAYNKDFLQKYGIPEDTQWDWNTIHDIGQQVHQQDSSVYLLGTLDFRTFLQPYMSQKTGNQWINDDKTIGFTEADLTEAFAYYKSLFDDGVMQPAAESSLYSEPAKNVLFQKGGIGLAFSLASALPQMKTYVPSLDVASYPIAADAKTSGVLVVPANPLAINKDTKYPEEAAKFASWLLTAPESAAILRDNFSVPPAAANAQSLADQNLIDPTVAKAVQTALQDPGDPINGVSNNQEIAKLVNDYMQQVAFGQSAPDKAAKELIERMKDKLASLQ</sequence>
<feature type="signal peptide" evidence="1">
    <location>
        <begin position="1"/>
        <end position="22"/>
    </location>
</feature>
<dbReference type="PANTHER" id="PTHR43649:SF12">
    <property type="entry name" value="DIACETYLCHITOBIOSE BINDING PROTEIN DASA"/>
    <property type="match status" value="1"/>
</dbReference>
<accession>A0A4S4BS36</accession>
<dbReference type="PROSITE" id="PS51257">
    <property type="entry name" value="PROKAR_LIPOPROTEIN"/>
    <property type="match status" value="1"/>
</dbReference>
<dbReference type="Pfam" id="PF01547">
    <property type="entry name" value="SBP_bac_1"/>
    <property type="match status" value="1"/>
</dbReference>
<dbReference type="InterPro" id="IPR050490">
    <property type="entry name" value="Bact_solute-bd_prot1"/>
</dbReference>
<evidence type="ECO:0000313" key="2">
    <source>
        <dbReference type="EMBL" id="THF77286.1"/>
    </source>
</evidence>
<protein>
    <submittedName>
        <fullName evidence="2">Extracellular solute-binding protein</fullName>
    </submittedName>
</protein>
<dbReference type="RefSeq" id="WP_136370931.1">
    <property type="nucleotide sequence ID" value="NZ_SSOB01000020.1"/>
</dbReference>
<dbReference type="PANTHER" id="PTHR43649">
    <property type="entry name" value="ARABINOSE-BINDING PROTEIN-RELATED"/>
    <property type="match status" value="1"/>
</dbReference>
<dbReference type="InterPro" id="IPR006059">
    <property type="entry name" value="SBP"/>
</dbReference>
<feature type="chain" id="PRO_5038852271" evidence="1">
    <location>
        <begin position="23"/>
        <end position="442"/>
    </location>
</feature>
<comment type="caution">
    <text evidence="2">The sequence shown here is derived from an EMBL/GenBank/DDBJ whole genome shotgun (WGS) entry which is preliminary data.</text>
</comment>
<dbReference type="OrthoDB" id="7918484at2"/>
<dbReference type="AlphaFoldDB" id="A0A4S4BS36"/>
<evidence type="ECO:0000256" key="1">
    <source>
        <dbReference type="SAM" id="SignalP"/>
    </source>
</evidence>
<gene>
    <name evidence="2" type="ORF">E6C55_16605</name>
</gene>
<dbReference type="Proteomes" id="UP000310636">
    <property type="component" value="Unassembled WGS sequence"/>
</dbReference>
<keyword evidence="3" id="KW-1185">Reference proteome</keyword>